<proteinExistence type="predicted"/>
<comment type="caution">
    <text evidence="2">The sequence shown here is derived from an EMBL/GenBank/DDBJ whole genome shotgun (WGS) entry which is preliminary data.</text>
</comment>
<accession>A0A843W6F5</accession>
<dbReference type="EMBL" id="NMUH01002416">
    <property type="protein sequence ID" value="MQL99823.1"/>
    <property type="molecule type" value="Genomic_DNA"/>
</dbReference>
<dbReference type="Proteomes" id="UP000652761">
    <property type="component" value="Unassembled WGS sequence"/>
</dbReference>
<sequence>MRSPKGIPAVFWLYGTFLSFGDISRELPSSPASSHTQESTRHFIEATWVPLHRVGQEARTIRLSLSFSMPQGRIRNFPGSRGASAILSFMGIFMQFYPLWGYLCNFILRGEISAILSFTGIFLQFSQK</sequence>
<evidence type="ECO:0000313" key="3">
    <source>
        <dbReference type="Proteomes" id="UP000652761"/>
    </source>
</evidence>
<keyword evidence="3" id="KW-1185">Reference proteome</keyword>
<keyword evidence="1" id="KW-1133">Transmembrane helix</keyword>
<reference evidence="2" key="1">
    <citation type="submission" date="2017-07" db="EMBL/GenBank/DDBJ databases">
        <title>Taro Niue Genome Assembly and Annotation.</title>
        <authorList>
            <person name="Atibalentja N."/>
            <person name="Keating K."/>
            <person name="Fields C.J."/>
        </authorList>
    </citation>
    <scope>NUCLEOTIDE SEQUENCE</scope>
    <source>
        <strain evidence="2">Niue_2</strain>
        <tissue evidence="2">Leaf</tissue>
    </source>
</reference>
<dbReference type="AlphaFoldDB" id="A0A843W6F5"/>
<keyword evidence="1" id="KW-0472">Membrane</keyword>
<evidence type="ECO:0000313" key="2">
    <source>
        <dbReference type="EMBL" id="MQL99823.1"/>
    </source>
</evidence>
<name>A0A843W6F5_COLES</name>
<keyword evidence="1" id="KW-0812">Transmembrane</keyword>
<protein>
    <submittedName>
        <fullName evidence="2">Uncharacterized protein</fullName>
    </submittedName>
</protein>
<feature type="transmembrane region" description="Helical" evidence="1">
    <location>
        <begin position="82"/>
        <end position="100"/>
    </location>
</feature>
<gene>
    <name evidence="2" type="ORF">Taro_032551</name>
</gene>
<evidence type="ECO:0000256" key="1">
    <source>
        <dbReference type="SAM" id="Phobius"/>
    </source>
</evidence>
<organism evidence="2 3">
    <name type="scientific">Colocasia esculenta</name>
    <name type="common">Wild taro</name>
    <name type="synonym">Arum esculentum</name>
    <dbReference type="NCBI Taxonomy" id="4460"/>
    <lineage>
        <taxon>Eukaryota</taxon>
        <taxon>Viridiplantae</taxon>
        <taxon>Streptophyta</taxon>
        <taxon>Embryophyta</taxon>
        <taxon>Tracheophyta</taxon>
        <taxon>Spermatophyta</taxon>
        <taxon>Magnoliopsida</taxon>
        <taxon>Liliopsida</taxon>
        <taxon>Araceae</taxon>
        <taxon>Aroideae</taxon>
        <taxon>Colocasieae</taxon>
        <taxon>Colocasia</taxon>
    </lineage>
</organism>